<dbReference type="GO" id="GO:0006790">
    <property type="term" value="P:sulfur compound metabolic process"/>
    <property type="evidence" value="ECO:0007669"/>
    <property type="project" value="InterPro"/>
</dbReference>
<feature type="domain" description="Tr-type G" evidence="8">
    <location>
        <begin position="27"/>
        <end position="239"/>
    </location>
</feature>
<evidence type="ECO:0000313" key="9">
    <source>
        <dbReference type="EMBL" id="MCJ7859002.1"/>
    </source>
</evidence>
<dbReference type="InterPro" id="IPR027417">
    <property type="entry name" value="P-loop_NTPase"/>
</dbReference>
<dbReference type="FunFam" id="3.40.50.300:FF:000119">
    <property type="entry name" value="Sulfate adenylyltransferase subunit 1"/>
    <property type="match status" value="1"/>
</dbReference>
<keyword evidence="4" id="KW-0547">Nucleotide-binding</keyword>
<dbReference type="InterPro" id="IPR041757">
    <property type="entry name" value="CysN_GTP-bd"/>
</dbReference>
<evidence type="ECO:0000256" key="6">
    <source>
        <dbReference type="ARBA" id="ARBA00023134"/>
    </source>
</evidence>
<dbReference type="GO" id="GO:0005525">
    <property type="term" value="F:GTP binding"/>
    <property type="evidence" value="ECO:0007669"/>
    <property type="project" value="UniProtKB-KW"/>
</dbReference>
<evidence type="ECO:0000313" key="10">
    <source>
        <dbReference type="Proteomes" id="UP001139207"/>
    </source>
</evidence>
<evidence type="ECO:0000256" key="4">
    <source>
        <dbReference type="ARBA" id="ARBA00022741"/>
    </source>
</evidence>
<comment type="caution">
    <text evidence="9">The sequence shown here is derived from an EMBL/GenBank/DDBJ whole genome shotgun (WGS) entry which is preliminary data.</text>
</comment>
<name>A0A9X2AZX5_9CORY</name>
<dbReference type="InterPro" id="IPR009000">
    <property type="entry name" value="Transl_B-barrel_sf"/>
</dbReference>
<evidence type="ECO:0000256" key="3">
    <source>
        <dbReference type="ARBA" id="ARBA00022695"/>
    </source>
</evidence>
<organism evidence="9 10">
    <name type="scientific">Corynebacterium kalidii</name>
    <dbReference type="NCBI Taxonomy" id="2931982"/>
    <lineage>
        <taxon>Bacteria</taxon>
        <taxon>Bacillati</taxon>
        <taxon>Actinomycetota</taxon>
        <taxon>Actinomycetes</taxon>
        <taxon>Mycobacteriales</taxon>
        <taxon>Corynebacteriaceae</taxon>
        <taxon>Corynebacterium</taxon>
    </lineage>
</organism>
<keyword evidence="2" id="KW-0808">Transferase</keyword>
<dbReference type="PANTHER" id="PTHR23115">
    <property type="entry name" value="TRANSLATION FACTOR"/>
    <property type="match status" value="1"/>
</dbReference>
<dbReference type="AlphaFoldDB" id="A0A9X2AZX5"/>
<sequence>MTAATIESAGATGASGDAATSTTPTTLPTLRLCTAGSVDDGKSTFVGRLLHDTKSILADQYEAVERVSAAKGLENPDLSLLVDGLRAEREQGITIDVAYRYFATDKRSFILADCPGHVQYTRNTVTGLSTSDLVIVLIDARNGVIEQTRRHLTVAAMMKTSHVVVAVNKIDAVDFDEGVFRSITAEVRELAEQLGLPKIDVVPTSALLGDNVVSPSENTPWYSGPTVLDILETARPARVNAGKTRGLRFPVQVVIRDHATDYRGYAGRLTSGSVSVGEQVTVGGDGGRTTTVVGIDGPAGGQDRAVRGESVTLRLADDIDISRGDLIATEVEGDALPTPSNQVTALVFQLAETPVKLRGNVLLRYGSATVRARVDEIVSRVHILDEDETAADGDLGSELALNDIAEVRVTVAEPLPFEAYRRGGRVGSFLLVNPSTGDTLTAGLVTEDPESLVGR</sequence>
<evidence type="ECO:0000256" key="1">
    <source>
        <dbReference type="ARBA" id="ARBA00012391"/>
    </source>
</evidence>
<dbReference type="SUPFAM" id="SSF50465">
    <property type="entry name" value="EF-Tu/eEF-1alpha/eIF2-gamma C-terminal domain"/>
    <property type="match status" value="1"/>
</dbReference>
<gene>
    <name evidence="9" type="ORF">MUN33_09820</name>
</gene>
<evidence type="ECO:0000256" key="2">
    <source>
        <dbReference type="ARBA" id="ARBA00022679"/>
    </source>
</evidence>
<dbReference type="CDD" id="cd04095">
    <property type="entry name" value="CysN_NoDQ_III"/>
    <property type="match status" value="1"/>
</dbReference>
<protein>
    <recommendedName>
        <fullName evidence="1">sulfate adenylyltransferase</fullName>
        <ecNumber evidence="1">2.7.7.4</ecNumber>
    </recommendedName>
</protein>
<dbReference type="RefSeq" id="WP_244804736.1">
    <property type="nucleotide sequence ID" value="NZ_JALIEA010000016.1"/>
</dbReference>
<dbReference type="NCBIfam" id="TIGR00231">
    <property type="entry name" value="small_GTP"/>
    <property type="match status" value="1"/>
</dbReference>
<reference evidence="9" key="1">
    <citation type="submission" date="2022-04" db="EMBL/GenBank/DDBJ databases">
        <title>Corynebacterium kalidii LD5P10.</title>
        <authorList>
            <person name="Sun J.Q."/>
        </authorList>
    </citation>
    <scope>NUCLEOTIDE SEQUENCE</scope>
    <source>
        <strain evidence="9">LD5P10</strain>
    </source>
</reference>
<keyword evidence="6" id="KW-0342">GTP-binding</keyword>
<dbReference type="InterPro" id="IPR000795">
    <property type="entry name" value="T_Tr_GTP-bd_dom"/>
</dbReference>
<dbReference type="InterPro" id="IPR011779">
    <property type="entry name" value="SO4_adenylTrfase_lsu"/>
</dbReference>
<keyword evidence="10" id="KW-1185">Reference proteome</keyword>
<dbReference type="Pfam" id="PF00009">
    <property type="entry name" value="GTP_EFTU"/>
    <property type="match status" value="1"/>
</dbReference>
<dbReference type="PRINTS" id="PR00315">
    <property type="entry name" value="ELONGATNFCT"/>
</dbReference>
<dbReference type="EC" id="2.7.7.4" evidence="1"/>
<dbReference type="PROSITE" id="PS51722">
    <property type="entry name" value="G_TR_2"/>
    <property type="match status" value="1"/>
</dbReference>
<dbReference type="Gene3D" id="2.40.30.10">
    <property type="entry name" value="Translation factors"/>
    <property type="match status" value="2"/>
</dbReference>
<dbReference type="CDD" id="cd04166">
    <property type="entry name" value="CysN_ATPS"/>
    <property type="match status" value="1"/>
</dbReference>
<evidence type="ECO:0000256" key="7">
    <source>
        <dbReference type="SAM" id="MobiDB-lite"/>
    </source>
</evidence>
<dbReference type="CDD" id="cd03695">
    <property type="entry name" value="CysN_NodQ_II"/>
    <property type="match status" value="1"/>
</dbReference>
<dbReference type="GO" id="GO:0004781">
    <property type="term" value="F:sulfate adenylyltransferase (ATP) activity"/>
    <property type="evidence" value="ECO:0007669"/>
    <property type="project" value="UniProtKB-EC"/>
</dbReference>
<dbReference type="Gene3D" id="3.40.50.300">
    <property type="entry name" value="P-loop containing nucleotide triphosphate hydrolases"/>
    <property type="match status" value="1"/>
</dbReference>
<dbReference type="InterPro" id="IPR054696">
    <property type="entry name" value="GTP-eEF1A_C"/>
</dbReference>
<dbReference type="SUPFAM" id="SSF50447">
    <property type="entry name" value="Translation proteins"/>
    <property type="match status" value="1"/>
</dbReference>
<evidence type="ECO:0000259" key="8">
    <source>
        <dbReference type="PROSITE" id="PS51722"/>
    </source>
</evidence>
<dbReference type="GO" id="GO:0005524">
    <property type="term" value="F:ATP binding"/>
    <property type="evidence" value="ECO:0007669"/>
    <property type="project" value="UniProtKB-KW"/>
</dbReference>
<dbReference type="Pfam" id="PF22594">
    <property type="entry name" value="GTP-eEF1A_C"/>
    <property type="match status" value="1"/>
</dbReference>
<dbReference type="InterPro" id="IPR005225">
    <property type="entry name" value="Small_GTP-bd"/>
</dbReference>
<accession>A0A9X2AZX5</accession>
<dbReference type="InterPro" id="IPR050100">
    <property type="entry name" value="TRAFAC_GTPase_members"/>
</dbReference>
<feature type="compositionally biased region" description="Low complexity" evidence="7">
    <location>
        <begin position="8"/>
        <end position="23"/>
    </location>
</feature>
<dbReference type="EMBL" id="JALIEA010000016">
    <property type="protein sequence ID" value="MCJ7859002.1"/>
    <property type="molecule type" value="Genomic_DNA"/>
</dbReference>
<dbReference type="InterPro" id="IPR044139">
    <property type="entry name" value="CysN_NoDQ_III"/>
</dbReference>
<proteinExistence type="predicted"/>
<dbReference type="GO" id="GO:0003924">
    <property type="term" value="F:GTPase activity"/>
    <property type="evidence" value="ECO:0007669"/>
    <property type="project" value="InterPro"/>
</dbReference>
<dbReference type="InterPro" id="IPR009001">
    <property type="entry name" value="Transl_elong_EF1A/Init_IF2_C"/>
</dbReference>
<dbReference type="PROSITE" id="PS00301">
    <property type="entry name" value="G_TR_1"/>
    <property type="match status" value="1"/>
</dbReference>
<dbReference type="InterPro" id="IPR044138">
    <property type="entry name" value="CysN_II"/>
</dbReference>
<feature type="region of interest" description="Disordered" evidence="7">
    <location>
        <begin position="1"/>
        <end position="23"/>
    </location>
</feature>
<evidence type="ECO:0000256" key="5">
    <source>
        <dbReference type="ARBA" id="ARBA00022840"/>
    </source>
</evidence>
<dbReference type="NCBIfam" id="TIGR02034">
    <property type="entry name" value="CysN"/>
    <property type="match status" value="1"/>
</dbReference>
<keyword evidence="5" id="KW-0067">ATP-binding</keyword>
<dbReference type="SUPFAM" id="SSF52540">
    <property type="entry name" value="P-loop containing nucleoside triphosphate hydrolases"/>
    <property type="match status" value="1"/>
</dbReference>
<keyword evidence="3" id="KW-0548">Nucleotidyltransferase</keyword>
<dbReference type="Proteomes" id="UP001139207">
    <property type="component" value="Unassembled WGS sequence"/>
</dbReference>
<dbReference type="InterPro" id="IPR031157">
    <property type="entry name" value="G_TR_CS"/>
</dbReference>